<comment type="caution">
    <text evidence="1">The sequence shown here is derived from an EMBL/GenBank/DDBJ whole genome shotgun (WGS) entry which is preliminary data.</text>
</comment>
<dbReference type="EMBL" id="JASSZA010000015">
    <property type="protein sequence ID" value="KAK2093317.1"/>
    <property type="molecule type" value="Genomic_DNA"/>
</dbReference>
<feature type="non-terminal residue" evidence="1">
    <location>
        <position position="64"/>
    </location>
</feature>
<evidence type="ECO:0000313" key="2">
    <source>
        <dbReference type="Proteomes" id="UP001266305"/>
    </source>
</evidence>
<feature type="non-terminal residue" evidence="1">
    <location>
        <position position="1"/>
    </location>
</feature>
<gene>
    <name evidence="1" type="ORF">P7K49_029846</name>
</gene>
<dbReference type="Proteomes" id="UP001266305">
    <property type="component" value="Unassembled WGS sequence"/>
</dbReference>
<proteinExistence type="predicted"/>
<protein>
    <submittedName>
        <fullName evidence="1">Uncharacterized protein</fullName>
    </submittedName>
</protein>
<evidence type="ECO:0000313" key="1">
    <source>
        <dbReference type="EMBL" id="KAK2093317.1"/>
    </source>
</evidence>
<reference evidence="1 2" key="1">
    <citation type="submission" date="2023-05" db="EMBL/GenBank/DDBJ databases">
        <title>B98-5 Cell Line De Novo Hybrid Assembly: An Optical Mapping Approach.</title>
        <authorList>
            <person name="Kananen K."/>
            <person name="Auerbach J.A."/>
            <person name="Kautto E."/>
            <person name="Blachly J.S."/>
        </authorList>
    </citation>
    <scope>NUCLEOTIDE SEQUENCE [LARGE SCALE GENOMIC DNA]</scope>
    <source>
        <strain evidence="1">B95-8</strain>
        <tissue evidence="1">Cell line</tissue>
    </source>
</reference>
<keyword evidence="2" id="KW-1185">Reference proteome</keyword>
<name>A0ABQ9U8D4_SAGOE</name>
<organism evidence="1 2">
    <name type="scientific">Saguinus oedipus</name>
    <name type="common">Cotton-top tamarin</name>
    <name type="synonym">Oedipomidas oedipus</name>
    <dbReference type="NCBI Taxonomy" id="9490"/>
    <lineage>
        <taxon>Eukaryota</taxon>
        <taxon>Metazoa</taxon>
        <taxon>Chordata</taxon>
        <taxon>Craniata</taxon>
        <taxon>Vertebrata</taxon>
        <taxon>Euteleostomi</taxon>
        <taxon>Mammalia</taxon>
        <taxon>Eutheria</taxon>
        <taxon>Euarchontoglires</taxon>
        <taxon>Primates</taxon>
        <taxon>Haplorrhini</taxon>
        <taxon>Platyrrhini</taxon>
        <taxon>Cebidae</taxon>
        <taxon>Callitrichinae</taxon>
        <taxon>Saguinus</taxon>
    </lineage>
</organism>
<sequence>VDTADVDPDAGTQDLALALPQLQAPCLGSAAPTPALPRLLLVSVGLQVGFLLPKFLPCQQSHSN</sequence>
<accession>A0ABQ9U8D4</accession>